<evidence type="ECO:0000256" key="2">
    <source>
        <dbReference type="ARBA" id="ARBA00023015"/>
    </source>
</evidence>
<dbReference type="RefSeq" id="WP_150487505.1">
    <property type="nucleotide sequence ID" value="NZ_BMUV01000001.1"/>
</dbReference>
<dbReference type="PANTHER" id="PTHR47506:SF6">
    <property type="entry name" value="HTH-TYPE TRANSCRIPTIONAL REPRESSOR NEMR"/>
    <property type="match status" value="1"/>
</dbReference>
<dbReference type="SUPFAM" id="SSF48498">
    <property type="entry name" value="Tetracyclin repressor-like, C-terminal domain"/>
    <property type="match status" value="1"/>
</dbReference>
<name>A0A5J6FAQ5_9ACTN</name>
<feature type="domain" description="HTH tetR-type" evidence="6">
    <location>
        <begin position="13"/>
        <end position="73"/>
    </location>
</feature>
<evidence type="ECO:0000256" key="4">
    <source>
        <dbReference type="ARBA" id="ARBA00023163"/>
    </source>
</evidence>
<dbReference type="OrthoDB" id="7505659at2"/>
<dbReference type="GO" id="GO:0003677">
    <property type="term" value="F:DNA binding"/>
    <property type="evidence" value="ECO:0007669"/>
    <property type="project" value="UniProtKB-UniRule"/>
</dbReference>
<dbReference type="SUPFAM" id="SSF46689">
    <property type="entry name" value="Homeodomain-like"/>
    <property type="match status" value="1"/>
</dbReference>
<evidence type="ECO:0000256" key="1">
    <source>
        <dbReference type="ARBA" id="ARBA00022491"/>
    </source>
</evidence>
<sequence>MAADAQRGYAKGRARRREILDQAMTLFGEAGYRGTSLRTIAARCGISHPGLLHHFPTKESLLLSVLEHRDEVDGAWLDLDGPTGVARLRGYTELAELNAGRRGIVELFTVVSAEATAADHPAHAYFVRRYAESVSGAQLAYAQARDAGELRDGVDPDLAGAQLIALMDGLQVQWLLTPGATDMAAVLRSHLQAQLTVPLRPS</sequence>
<dbReference type="Pfam" id="PF13977">
    <property type="entry name" value="TetR_C_6"/>
    <property type="match status" value="1"/>
</dbReference>
<feature type="DNA-binding region" description="H-T-H motif" evidence="5">
    <location>
        <begin position="36"/>
        <end position="55"/>
    </location>
</feature>
<evidence type="ECO:0000256" key="3">
    <source>
        <dbReference type="ARBA" id="ARBA00023125"/>
    </source>
</evidence>
<proteinExistence type="predicted"/>
<keyword evidence="1" id="KW-0678">Repressor</keyword>
<keyword evidence="4" id="KW-0804">Transcription</keyword>
<evidence type="ECO:0000313" key="8">
    <source>
        <dbReference type="Proteomes" id="UP000326178"/>
    </source>
</evidence>
<dbReference type="AlphaFoldDB" id="A0A5J6FAQ5"/>
<evidence type="ECO:0000313" key="7">
    <source>
        <dbReference type="EMBL" id="QEU72145.1"/>
    </source>
</evidence>
<dbReference type="KEGG" id="snk:CP967_09310"/>
<dbReference type="Proteomes" id="UP000326178">
    <property type="component" value="Chromosome"/>
</dbReference>
<dbReference type="PROSITE" id="PS50977">
    <property type="entry name" value="HTH_TETR_2"/>
    <property type="match status" value="1"/>
</dbReference>
<accession>A0A5J6FAQ5</accession>
<dbReference type="InterPro" id="IPR036271">
    <property type="entry name" value="Tet_transcr_reg_TetR-rel_C_sf"/>
</dbReference>
<protein>
    <submittedName>
        <fullName evidence="7">TetR/AcrR family transcriptional regulator</fullName>
    </submittedName>
</protein>
<organism evidence="7 8">
    <name type="scientific">Streptomyces nitrosporeus</name>
    <dbReference type="NCBI Taxonomy" id="28894"/>
    <lineage>
        <taxon>Bacteria</taxon>
        <taxon>Bacillati</taxon>
        <taxon>Actinomycetota</taxon>
        <taxon>Actinomycetes</taxon>
        <taxon>Kitasatosporales</taxon>
        <taxon>Streptomycetaceae</taxon>
        <taxon>Streptomyces</taxon>
    </lineage>
</organism>
<reference evidence="7 8" key="1">
    <citation type="submission" date="2017-09" db="EMBL/GenBank/DDBJ databases">
        <authorList>
            <person name="Lee N."/>
            <person name="Cho B.-K."/>
        </authorList>
    </citation>
    <scope>NUCLEOTIDE SEQUENCE [LARGE SCALE GENOMIC DNA]</scope>
    <source>
        <strain evidence="7 8">ATCC 12769</strain>
    </source>
</reference>
<gene>
    <name evidence="7" type="ORF">CP967_09310</name>
</gene>
<dbReference type="InterPro" id="IPR009057">
    <property type="entry name" value="Homeodomain-like_sf"/>
</dbReference>
<dbReference type="Gene3D" id="1.10.357.10">
    <property type="entry name" value="Tetracycline Repressor, domain 2"/>
    <property type="match status" value="1"/>
</dbReference>
<dbReference type="PRINTS" id="PR00455">
    <property type="entry name" value="HTHTETR"/>
</dbReference>
<dbReference type="Pfam" id="PF00440">
    <property type="entry name" value="TetR_N"/>
    <property type="match status" value="1"/>
</dbReference>
<evidence type="ECO:0000256" key="5">
    <source>
        <dbReference type="PROSITE-ProRule" id="PRU00335"/>
    </source>
</evidence>
<dbReference type="InterPro" id="IPR001647">
    <property type="entry name" value="HTH_TetR"/>
</dbReference>
<evidence type="ECO:0000259" key="6">
    <source>
        <dbReference type="PROSITE" id="PS50977"/>
    </source>
</evidence>
<keyword evidence="2" id="KW-0805">Transcription regulation</keyword>
<dbReference type="PANTHER" id="PTHR47506">
    <property type="entry name" value="TRANSCRIPTIONAL REGULATORY PROTEIN"/>
    <property type="match status" value="1"/>
</dbReference>
<keyword evidence="3 5" id="KW-0238">DNA-binding</keyword>
<keyword evidence="8" id="KW-1185">Reference proteome</keyword>
<dbReference type="InterPro" id="IPR039538">
    <property type="entry name" value="BetI_C"/>
</dbReference>
<dbReference type="EMBL" id="CP023702">
    <property type="protein sequence ID" value="QEU72145.1"/>
    <property type="molecule type" value="Genomic_DNA"/>
</dbReference>